<protein>
    <submittedName>
        <fullName evidence="3">Flavin-containing monooxygenase</fullName>
        <ecNumber evidence="3">1.14.13.-</ecNumber>
    </submittedName>
</protein>
<proteinExistence type="predicted"/>
<keyword evidence="4" id="KW-1185">Reference proteome</keyword>
<dbReference type="EMBL" id="JBHSXM010000001">
    <property type="protein sequence ID" value="MFC6837255.1"/>
    <property type="molecule type" value="Genomic_DNA"/>
</dbReference>
<evidence type="ECO:0000313" key="4">
    <source>
        <dbReference type="Proteomes" id="UP001596406"/>
    </source>
</evidence>
<evidence type="ECO:0000256" key="1">
    <source>
        <dbReference type="ARBA" id="ARBA00023002"/>
    </source>
</evidence>
<organism evidence="3 4">
    <name type="scientific">Halomarina ordinaria</name>
    <dbReference type="NCBI Taxonomy" id="3033939"/>
    <lineage>
        <taxon>Archaea</taxon>
        <taxon>Methanobacteriati</taxon>
        <taxon>Methanobacteriota</taxon>
        <taxon>Stenosarchaea group</taxon>
        <taxon>Halobacteria</taxon>
        <taxon>Halobacteriales</taxon>
        <taxon>Natronomonadaceae</taxon>
        <taxon>Halomarina</taxon>
    </lineage>
</organism>
<dbReference type="Gene3D" id="3.50.50.60">
    <property type="entry name" value="FAD/NAD(P)-binding domain"/>
    <property type="match status" value="1"/>
</dbReference>
<name>A0ABD5U9P2_9EURY</name>
<dbReference type="RefSeq" id="WP_304448922.1">
    <property type="nucleotide sequence ID" value="NZ_JARRAH010000001.1"/>
</dbReference>
<gene>
    <name evidence="3" type="ORF">ACFQHK_12135</name>
</gene>
<keyword evidence="1 3" id="KW-0560">Oxidoreductase</keyword>
<feature type="region of interest" description="Disordered" evidence="2">
    <location>
        <begin position="357"/>
        <end position="391"/>
    </location>
</feature>
<keyword evidence="3" id="KW-0503">Monooxygenase</keyword>
<dbReference type="InterPro" id="IPR036188">
    <property type="entry name" value="FAD/NAD-bd_sf"/>
</dbReference>
<sequence>MTERHDTVVIGGGQAGLATGYYLQQHDRDFVILDASERVGDAWRARWDSLRVFTPARYSSLPGMDYPGSPYAFPTKDDVADYLETYARRFDLPVELGVRVVGLGRSGDGFLVTADDRRIEAENVVVAMASYQVPKVPEFAAELSDDVLQLHTSDYRNPGQLQDGDVLVVGAGNSGAEIALDVADEHETWLSGRDVGHVPFHIDSWVGRHLGVPFVMRVLFHRVFTTGTPIGRRIRPKVLSQGGPLVRTKPSDLTAAGVERVPRTTGVHDGRPVVGDGGVLDVENVVWCTGFRPDFSWIDLPVFDGKEQPKEPVHVRGVVPDEPGLYFVGLFFLYAMTSGLFTGVGRDAEYVVDHLTSTARQRQPRPSHSGLVGDHPHSASSEDPYVSRPKP</sequence>
<dbReference type="PRINTS" id="PR00469">
    <property type="entry name" value="PNDRDTASEII"/>
</dbReference>
<dbReference type="PRINTS" id="PR00368">
    <property type="entry name" value="FADPNR"/>
</dbReference>
<dbReference type="Pfam" id="PF13738">
    <property type="entry name" value="Pyr_redox_3"/>
    <property type="match status" value="1"/>
</dbReference>
<evidence type="ECO:0000256" key="2">
    <source>
        <dbReference type="SAM" id="MobiDB-lite"/>
    </source>
</evidence>
<comment type="caution">
    <text evidence="3">The sequence shown here is derived from an EMBL/GenBank/DDBJ whole genome shotgun (WGS) entry which is preliminary data.</text>
</comment>
<feature type="compositionally biased region" description="Polar residues" evidence="2">
    <location>
        <begin position="357"/>
        <end position="366"/>
    </location>
</feature>
<dbReference type="GO" id="GO:0004497">
    <property type="term" value="F:monooxygenase activity"/>
    <property type="evidence" value="ECO:0007669"/>
    <property type="project" value="UniProtKB-KW"/>
</dbReference>
<accession>A0ABD5U9P2</accession>
<dbReference type="AlphaFoldDB" id="A0ABD5U9P2"/>
<dbReference type="EC" id="1.14.13.-" evidence="3"/>
<dbReference type="Proteomes" id="UP001596406">
    <property type="component" value="Unassembled WGS sequence"/>
</dbReference>
<dbReference type="InterPro" id="IPR050982">
    <property type="entry name" value="Auxin_biosynth/cation_transpt"/>
</dbReference>
<reference evidence="3 4" key="1">
    <citation type="journal article" date="2019" name="Int. J. Syst. Evol. Microbiol.">
        <title>The Global Catalogue of Microorganisms (GCM) 10K type strain sequencing project: providing services to taxonomists for standard genome sequencing and annotation.</title>
        <authorList>
            <consortium name="The Broad Institute Genomics Platform"/>
            <consortium name="The Broad Institute Genome Sequencing Center for Infectious Disease"/>
            <person name="Wu L."/>
            <person name="Ma J."/>
        </authorList>
    </citation>
    <scope>NUCLEOTIDE SEQUENCE [LARGE SCALE GENOMIC DNA]</scope>
    <source>
        <strain evidence="3 4">PSRA2</strain>
    </source>
</reference>
<dbReference type="PANTHER" id="PTHR43539">
    <property type="entry name" value="FLAVIN-BINDING MONOOXYGENASE-LIKE PROTEIN (AFU_ORTHOLOGUE AFUA_4G09220)"/>
    <property type="match status" value="1"/>
</dbReference>
<dbReference type="SUPFAM" id="SSF51905">
    <property type="entry name" value="FAD/NAD(P)-binding domain"/>
    <property type="match status" value="2"/>
</dbReference>
<dbReference type="PANTHER" id="PTHR43539:SF78">
    <property type="entry name" value="FLAVIN-CONTAINING MONOOXYGENASE"/>
    <property type="match status" value="1"/>
</dbReference>
<evidence type="ECO:0000313" key="3">
    <source>
        <dbReference type="EMBL" id="MFC6837255.1"/>
    </source>
</evidence>